<dbReference type="Proteomes" id="UP000887561">
    <property type="component" value="Unplaced"/>
</dbReference>
<dbReference type="PANTHER" id="PTHR11647">
    <property type="entry name" value="HYDRANTOINASE/DIHYDROPYRIMIDINASE FAMILY MEMBER"/>
    <property type="match status" value="1"/>
</dbReference>
<dbReference type="SUPFAM" id="SSF51556">
    <property type="entry name" value="Metallo-dependent hydrolases"/>
    <property type="match status" value="1"/>
</dbReference>
<evidence type="ECO:0000313" key="13">
    <source>
        <dbReference type="Proteomes" id="UP000887561"/>
    </source>
</evidence>
<comment type="subunit">
    <text evidence="4">Homotetramer.</text>
</comment>
<dbReference type="Pfam" id="PF00596">
    <property type="entry name" value="Aldolase_II"/>
    <property type="match status" value="1"/>
</dbReference>
<comment type="similarity">
    <text evidence="2">Belongs to the aldolase class II family. Adducin subfamily.</text>
</comment>
<comment type="similarity">
    <text evidence="3">Belongs to the metallo-dependent hydrolases superfamily. Hydantoinase/dihydropyrimidinase family.</text>
</comment>
<dbReference type="InterPro" id="IPR001303">
    <property type="entry name" value="Aldolase_II/adducin_N"/>
</dbReference>
<evidence type="ECO:0000313" key="14">
    <source>
        <dbReference type="WBParaSite" id="scaffold8900_cov164.g13472"/>
    </source>
</evidence>
<comment type="PTM">
    <text evidence="10">Carbamylation allows a single lysine to coordinate two divalent metal cations.</text>
</comment>
<name>A0A915NAY3_MELJA</name>
<dbReference type="InterPro" id="IPR050378">
    <property type="entry name" value="Metallo-dep_Hydrolases_sf"/>
</dbReference>
<dbReference type="WBParaSite" id="scaffold8900_cov164.g13472">
    <property type="protein sequence ID" value="scaffold8900_cov164.g13472"/>
    <property type="gene ID" value="scaffold8900_cov164.g13472"/>
</dbReference>
<protein>
    <recommendedName>
        <fullName evidence="9">dihydropyrimidinase</fullName>
        <ecNumber evidence="9">3.5.2.2</ecNumber>
    </recommendedName>
</protein>
<evidence type="ECO:0000256" key="2">
    <source>
        <dbReference type="ARBA" id="ARBA00006274"/>
    </source>
</evidence>
<dbReference type="GO" id="GO:0005829">
    <property type="term" value="C:cytosol"/>
    <property type="evidence" value="ECO:0007669"/>
    <property type="project" value="TreeGrafter"/>
</dbReference>
<sequence>MFEADVLVEGNKIIAVKQGLAKEYSKQSNVEVIDASGRLVIPGGIDPHTHMQLPFMGTVAVDDFYHGTRAALAGGTTMIIDFAITPKESTPLKAYKQWREWADPKVCCDYGLSMAITNWNEKIAEEMEILVKQEFGINSFKFFLAYENVFMGLKQCAKLRALARVHAENGHVIAEKQKELLEIGITGPEGHVQSRPEQLEAEATNRACTIAKMANCPLYVVHVMTKGAATAIAAQRQSNGGLPIFGEPIAAGLALDGSHYFNEDFSHAAAFVLSPPLSKDPSTPNALMDLLACGQLDLVATDNCTFTCQQKRMGLGDFTKIPNGVNGVEDRMSLVWEKGVCSGKLNPMRFVAVTSTMAAKIFNIYPQKGRIQEGSDADIVIWNPNSHRKISAETHHHATDFNVFEGMEVRGVPEVTISRGRVVWNFGELKVEPGWGKFVPLLANCPYVFGAQEIHKPLIPIADLKEGGKYSKEEVEGRNKLATLYRLVDLFHWSQAIYNHISLRLPGEGKHEILINPFGLLYREITASSLVKALKEWHQF</sequence>
<evidence type="ECO:0000256" key="10">
    <source>
        <dbReference type="PIRSR" id="PIRSR611778-50"/>
    </source>
</evidence>
<keyword evidence="6" id="KW-0378">Hydrolase</keyword>
<keyword evidence="7" id="KW-0862">Zinc</keyword>
<feature type="domain" description="Amidohydrolase-related" evidence="12">
    <location>
        <begin position="39"/>
        <end position="423"/>
    </location>
</feature>
<dbReference type="InterPro" id="IPR032466">
    <property type="entry name" value="Metal_Hydrolase"/>
</dbReference>
<evidence type="ECO:0000259" key="12">
    <source>
        <dbReference type="Pfam" id="PF01979"/>
    </source>
</evidence>
<dbReference type="Gene3D" id="2.30.40.10">
    <property type="entry name" value="Urease, subunit C, domain 1"/>
    <property type="match status" value="1"/>
</dbReference>
<evidence type="ECO:0000256" key="1">
    <source>
        <dbReference type="ARBA" id="ARBA00001947"/>
    </source>
</evidence>
<comment type="catalytic activity">
    <reaction evidence="8">
        <text>5,6-dihydrouracil + H2O = 3-(carbamoylamino)propanoate + H(+)</text>
        <dbReference type="Rhea" id="RHEA:16121"/>
        <dbReference type="ChEBI" id="CHEBI:11892"/>
        <dbReference type="ChEBI" id="CHEBI:15377"/>
        <dbReference type="ChEBI" id="CHEBI:15378"/>
        <dbReference type="ChEBI" id="CHEBI:15901"/>
        <dbReference type="EC" id="3.5.2.2"/>
    </reaction>
</comment>
<evidence type="ECO:0000256" key="4">
    <source>
        <dbReference type="ARBA" id="ARBA00011881"/>
    </source>
</evidence>
<evidence type="ECO:0000256" key="3">
    <source>
        <dbReference type="ARBA" id="ARBA00008829"/>
    </source>
</evidence>
<dbReference type="InterPro" id="IPR011059">
    <property type="entry name" value="Metal-dep_hydrolase_composite"/>
</dbReference>
<proteinExistence type="inferred from homology"/>
<dbReference type="EC" id="3.5.2.2" evidence="9"/>
<dbReference type="NCBIfam" id="TIGR02033">
    <property type="entry name" value="D-hydantoinase"/>
    <property type="match status" value="1"/>
</dbReference>
<dbReference type="AlphaFoldDB" id="A0A915NAY3"/>
<feature type="domain" description="Class II aldolase/adducin N-terminal" evidence="11">
    <location>
        <begin position="480"/>
        <end position="532"/>
    </location>
</feature>
<evidence type="ECO:0000256" key="8">
    <source>
        <dbReference type="ARBA" id="ARBA00036696"/>
    </source>
</evidence>
<dbReference type="Pfam" id="PF01979">
    <property type="entry name" value="Amidohydro_1"/>
    <property type="match status" value="1"/>
</dbReference>
<evidence type="ECO:0000256" key="6">
    <source>
        <dbReference type="ARBA" id="ARBA00022801"/>
    </source>
</evidence>
<dbReference type="InterPro" id="IPR006680">
    <property type="entry name" value="Amidohydro-rel"/>
</dbReference>
<dbReference type="GO" id="GO:0006208">
    <property type="term" value="P:pyrimidine nucleobase catabolic process"/>
    <property type="evidence" value="ECO:0007669"/>
    <property type="project" value="TreeGrafter"/>
</dbReference>
<dbReference type="CDD" id="cd01314">
    <property type="entry name" value="D-HYD"/>
    <property type="match status" value="1"/>
</dbReference>
<organism evidence="13 14">
    <name type="scientific">Meloidogyne javanica</name>
    <name type="common">Root-knot nematode worm</name>
    <dbReference type="NCBI Taxonomy" id="6303"/>
    <lineage>
        <taxon>Eukaryota</taxon>
        <taxon>Metazoa</taxon>
        <taxon>Ecdysozoa</taxon>
        <taxon>Nematoda</taxon>
        <taxon>Chromadorea</taxon>
        <taxon>Rhabditida</taxon>
        <taxon>Tylenchina</taxon>
        <taxon>Tylenchomorpha</taxon>
        <taxon>Tylenchoidea</taxon>
        <taxon>Meloidogynidae</taxon>
        <taxon>Meloidogyninae</taxon>
        <taxon>Meloidogyne</taxon>
        <taxon>Meloidogyne incognita group</taxon>
    </lineage>
</organism>
<comment type="cofactor">
    <cofactor evidence="1">
        <name>Zn(2+)</name>
        <dbReference type="ChEBI" id="CHEBI:29105"/>
    </cofactor>
</comment>
<keyword evidence="5" id="KW-0479">Metal-binding</keyword>
<feature type="modified residue" description="N6-carboxylysine" evidence="10">
    <location>
        <position position="141"/>
    </location>
</feature>
<dbReference type="SUPFAM" id="SSF53639">
    <property type="entry name" value="AraD/HMP-PK domain-like"/>
    <property type="match status" value="1"/>
</dbReference>
<evidence type="ECO:0000256" key="7">
    <source>
        <dbReference type="ARBA" id="ARBA00022833"/>
    </source>
</evidence>
<dbReference type="Gene3D" id="3.20.20.140">
    <property type="entry name" value="Metal-dependent hydrolases"/>
    <property type="match status" value="1"/>
</dbReference>
<evidence type="ECO:0000256" key="5">
    <source>
        <dbReference type="ARBA" id="ARBA00022723"/>
    </source>
</evidence>
<dbReference type="FunFam" id="3.20.20.140:FF:000001">
    <property type="entry name" value="Dihydropyrimidinase like 3"/>
    <property type="match status" value="1"/>
</dbReference>
<dbReference type="SUPFAM" id="SSF51338">
    <property type="entry name" value="Composite domain of metallo-dependent hydrolases"/>
    <property type="match status" value="2"/>
</dbReference>
<dbReference type="InterPro" id="IPR036409">
    <property type="entry name" value="Aldolase_II/adducin_N_sf"/>
</dbReference>
<reference evidence="14" key="1">
    <citation type="submission" date="2022-11" db="UniProtKB">
        <authorList>
            <consortium name="WormBaseParasite"/>
        </authorList>
    </citation>
    <scope>IDENTIFICATION</scope>
</reference>
<evidence type="ECO:0000259" key="11">
    <source>
        <dbReference type="Pfam" id="PF00596"/>
    </source>
</evidence>
<dbReference type="GO" id="GO:0046872">
    <property type="term" value="F:metal ion binding"/>
    <property type="evidence" value="ECO:0007669"/>
    <property type="project" value="UniProtKB-KW"/>
</dbReference>
<evidence type="ECO:0000256" key="9">
    <source>
        <dbReference type="ARBA" id="ARBA00039113"/>
    </source>
</evidence>
<dbReference type="GO" id="GO:0004157">
    <property type="term" value="F:dihydropyrimidinase activity"/>
    <property type="evidence" value="ECO:0007669"/>
    <property type="project" value="UniProtKB-EC"/>
</dbReference>
<keyword evidence="13" id="KW-1185">Reference proteome</keyword>
<accession>A0A915NAY3</accession>
<dbReference type="InterPro" id="IPR011778">
    <property type="entry name" value="Hydantoinase/dihydroPyrase"/>
</dbReference>
<dbReference type="PANTHER" id="PTHR11647:SF1">
    <property type="entry name" value="COLLAPSIN RESPONSE MEDIATOR PROTEIN"/>
    <property type="match status" value="1"/>
</dbReference>
<dbReference type="Gene3D" id="3.40.225.10">
    <property type="entry name" value="Class II aldolase/adducin N-terminal domain"/>
    <property type="match status" value="1"/>
</dbReference>